<dbReference type="InterPro" id="IPR036890">
    <property type="entry name" value="HATPase_C_sf"/>
</dbReference>
<comment type="caution">
    <text evidence="3">The sequence shown here is derived from an EMBL/GenBank/DDBJ whole genome shotgun (WGS) entry which is preliminary data.</text>
</comment>
<dbReference type="GO" id="GO:0004674">
    <property type="term" value="F:protein serine/threonine kinase activity"/>
    <property type="evidence" value="ECO:0007669"/>
    <property type="project" value="UniProtKB-KW"/>
</dbReference>
<protein>
    <recommendedName>
        <fullName evidence="2">Histidine kinase/HSP90-like ATPase domain-containing protein</fullName>
    </recommendedName>
</protein>
<sequence>MDPADCQQPLKRVGPAEGRTVAEFRANVDAWLHGTIAVSEERRADILLATDEALSNCADHAYRAQGEPGPMTLEMTPDPGQILRVCVTDHGEWQEPVPRATPTSLRGRGIRLMRGLCDDVSIDGRPDGTTVCLLFRDCPVKDERFAGRAVRQ</sequence>
<accession>A0A1E8Q3F1</accession>
<dbReference type="Gene3D" id="3.30.565.10">
    <property type="entry name" value="Histidine kinase-like ATPase, C-terminal domain"/>
    <property type="match status" value="1"/>
</dbReference>
<dbReference type="AlphaFoldDB" id="A0A1E8Q3F1"/>
<reference evidence="3 4" key="1">
    <citation type="submission" date="2016-09" db="EMBL/GenBank/DDBJ databases">
        <title>genome sequence of Mycobacterium sp. 739 SCH.</title>
        <authorList>
            <person name="Greninger A.L."/>
            <person name="Qin X."/>
            <person name="Jerome K."/>
            <person name="Vora S."/>
            <person name="Quinn K."/>
        </authorList>
    </citation>
    <scope>NUCLEOTIDE SEQUENCE [LARGE SCALE GENOMIC DNA]</scope>
    <source>
        <strain evidence="3 4">SCH</strain>
    </source>
</reference>
<keyword evidence="4" id="KW-1185">Reference proteome</keyword>
<dbReference type="PANTHER" id="PTHR35526:SF3">
    <property type="entry name" value="ANTI-SIGMA-F FACTOR RSBW"/>
    <property type="match status" value="1"/>
</dbReference>
<dbReference type="Proteomes" id="UP000178953">
    <property type="component" value="Unassembled WGS sequence"/>
</dbReference>
<name>A0A1E8Q3F1_9MYCO</name>
<evidence type="ECO:0000259" key="2">
    <source>
        <dbReference type="Pfam" id="PF13581"/>
    </source>
</evidence>
<dbReference type="OrthoDB" id="5243175at2"/>
<evidence type="ECO:0000256" key="1">
    <source>
        <dbReference type="ARBA" id="ARBA00022527"/>
    </source>
</evidence>
<keyword evidence="1" id="KW-0723">Serine/threonine-protein kinase</keyword>
<gene>
    <name evidence="3" type="ORF">BEL07_13825</name>
</gene>
<proteinExistence type="predicted"/>
<dbReference type="RefSeq" id="WP_070353687.1">
    <property type="nucleotide sequence ID" value="NZ_MCHX01000029.1"/>
</dbReference>
<evidence type="ECO:0000313" key="4">
    <source>
        <dbReference type="Proteomes" id="UP000178953"/>
    </source>
</evidence>
<dbReference type="InterPro" id="IPR050267">
    <property type="entry name" value="Anti-sigma-factor_SerPK"/>
</dbReference>
<organism evidence="3 4">
    <name type="scientific">Mycolicibacterium grossiae</name>
    <dbReference type="NCBI Taxonomy" id="1552759"/>
    <lineage>
        <taxon>Bacteria</taxon>
        <taxon>Bacillati</taxon>
        <taxon>Actinomycetota</taxon>
        <taxon>Actinomycetes</taxon>
        <taxon>Mycobacteriales</taxon>
        <taxon>Mycobacteriaceae</taxon>
        <taxon>Mycolicibacterium</taxon>
    </lineage>
</organism>
<keyword evidence="1" id="KW-0808">Transferase</keyword>
<dbReference type="EMBL" id="MCHX01000029">
    <property type="protein sequence ID" value="OFJ53112.1"/>
    <property type="molecule type" value="Genomic_DNA"/>
</dbReference>
<dbReference type="InterPro" id="IPR003594">
    <property type="entry name" value="HATPase_dom"/>
</dbReference>
<dbReference type="Pfam" id="PF13581">
    <property type="entry name" value="HATPase_c_2"/>
    <property type="match status" value="1"/>
</dbReference>
<evidence type="ECO:0000313" key="3">
    <source>
        <dbReference type="EMBL" id="OFJ53112.1"/>
    </source>
</evidence>
<dbReference type="PANTHER" id="PTHR35526">
    <property type="entry name" value="ANTI-SIGMA-F FACTOR RSBW-RELATED"/>
    <property type="match status" value="1"/>
</dbReference>
<dbReference type="SUPFAM" id="SSF55874">
    <property type="entry name" value="ATPase domain of HSP90 chaperone/DNA topoisomerase II/histidine kinase"/>
    <property type="match status" value="1"/>
</dbReference>
<feature type="domain" description="Histidine kinase/HSP90-like ATPase" evidence="2">
    <location>
        <begin position="15"/>
        <end position="133"/>
    </location>
</feature>
<dbReference type="CDD" id="cd16936">
    <property type="entry name" value="HATPase_RsbW-like"/>
    <property type="match status" value="1"/>
</dbReference>
<keyword evidence="1" id="KW-0418">Kinase</keyword>